<proteinExistence type="predicted"/>
<dbReference type="AlphaFoldDB" id="A0A2M4DGL3"/>
<sequence length="78" mass="8608">MSAYACSLMVSSGYFLLWFGSIKPPATCQFYSFTLLSRLELRHHGVATTGVPVGWHTALSHTLSFRSLETLLLTVDAN</sequence>
<feature type="signal peptide" evidence="1">
    <location>
        <begin position="1"/>
        <end position="28"/>
    </location>
</feature>
<accession>A0A2M4DGL3</accession>
<dbReference type="EMBL" id="GGFL01012498">
    <property type="protein sequence ID" value="MBW76676.1"/>
    <property type="molecule type" value="Transcribed_RNA"/>
</dbReference>
<organism evidence="2">
    <name type="scientific">Anopheles darlingi</name>
    <name type="common">Mosquito</name>
    <dbReference type="NCBI Taxonomy" id="43151"/>
    <lineage>
        <taxon>Eukaryota</taxon>
        <taxon>Metazoa</taxon>
        <taxon>Ecdysozoa</taxon>
        <taxon>Arthropoda</taxon>
        <taxon>Hexapoda</taxon>
        <taxon>Insecta</taxon>
        <taxon>Pterygota</taxon>
        <taxon>Neoptera</taxon>
        <taxon>Endopterygota</taxon>
        <taxon>Diptera</taxon>
        <taxon>Nematocera</taxon>
        <taxon>Culicoidea</taxon>
        <taxon>Culicidae</taxon>
        <taxon>Anophelinae</taxon>
        <taxon>Anopheles</taxon>
    </lineage>
</organism>
<feature type="chain" id="PRO_5014889018" evidence="1">
    <location>
        <begin position="29"/>
        <end position="78"/>
    </location>
</feature>
<evidence type="ECO:0000313" key="2">
    <source>
        <dbReference type="EMBL" id="MBW76676.1"/>
    </source>
</evidence>
<keyword evidence="1" id="KW-0732">Signal</keyword>
<protein>
    <submittedName>
        <fullName evidence="2">Putative secreted protein</fullName>
    </submittedName>
</protein>
<name>A0A2M4DGL3_ANODA</name>
<reference evidence="2" key="1">
    <citation type="submission" date="2018-01" db="EMBL/GenBank/DDBJ databases">
        <title>An insight into the sialome of Amazonian anophelines.</title>
        <authorList>
            <person name="Ribeiro J.M."/>
            <person name="Scarpassa V."/>
            <person name="Calvo E."/>
        </authorList>
    </citation>
    <scope>NUCLEOTIDE SEQUENCE</scope>
</reference>
<evidence type="ECO:0000256" key="1">
    <source>
        <dbReference type="SAM" id="SignalP"/>
    </source>
</evidence>